<comment type="similarity">
    <text evidence="4">Belongs to the radical SAM superfamily. NifB family.</text>
</comment>
<evidence type="ECO:0000256" key="12">
    <source>
        <dbReference type="ARBA" id="ARBA00023239"/>
    </source>
</evidence>
<dbReference type="InterPro" id="IPR058240">
    <property type="entry name" value="rSAM_sf"/>
</dbReference>
<evidence type="ECO:0000256" key="1">
    <source>
        <dbReference type="ARBA" id="ARBA00001966"/>
    </source>
</evidence>
<dbReference type="SUPFAM" id="SSF102114">
    <property type="entry name" value="Radical SAM enzymes"/>
    <property type="match status" value="1"/>
</dbReference>
<gene>
    <name evidence="16" type="ORF">EDD75_0606</name>
</gene>
<keyword evidence="12" id="KW-0456">Lyase</keyword>
<dbReference type="GO" id="GO:0016829">
    <property type="term" value="F:lyase activity"/>
    <property type="evidence" value="ECO:0007669"/>
    <property type="project" value="UniProtKB-KW"/>
</dbReference>
<evidence type="ECO:0000256" key="4">
    <source>
        <dbReference type="ARBA" id="ARBA00006804"/>
    </source>
</evidence>
<keyword evidence="11" id="KW-0535">Nitrogen fixation</keyword>
<reference evidence="16 17" key="1">
    <citation type="submission" date="2018-11" db="EMBL/GenBank/DDBJ databases">
        <title>Genomic Encyclopedia of Type Strains, Phase IV (KMG-IV): sequencing the most valuable type-strain genomes for metagenomic binning, comparative biology and taxonomic classification.</title>
        <authorList>
            <person name="Goeker M."/>
        </authorList>
    </citation>
    <scope>NUCLEOTIDE SEQUENCE [LARGE SCALE GENOMIC DNA]</scope>
    <source>
        <strain evidence="16 17">DSM 102936</strain>
    </source>
</reference>
<dbReference type="InterPro" id="IPR006638">
    <property type="entry name" value="Elp3/MiaA/NifB-like_rSAM"/>
</dbReference>
<keyword evidence="10" id="KW-0411">Iron-sulfur</keyword>
<evidence type="ECO:0000256" key="7">
    <source>
        <dbReference type="ARBA" id="ARBA00022691"/>
    </source>
</evidence>
<keyword evidence="7" id="KW-0949">S-adenosyl-L-methionine</keyword>
<dbReference type="RefSeq" id="WP_123927790.1">
    <property type="nucleotide sequence ID" value="NZ_RKRE01000001.1"/>
</dbReference>
<dbReference type="InterPro" id="IPR013785">
    <property type="entry name" value="Aldolase_TIM"/>
</dbReference>
<dbReference type="PANTHER" id="PTHR43787">
    <property type="entry name" value="FEMO COFACTOR BIOSYNTHESIS PROTEIN NIFB-RELATED"/>
    <property type="match status" value="1"/>
</dbReference>
<comment type="function">
    <text evidence="2">Involved in the biosynthesis of the iron-molybdenum cofactor (FeMo-co or M-cluster) found in the dinitrogenase enzyme of the nitrogenase complex in nitrogen-fixing microorganisms. NifB catalyzes the crucial step of radical SAM-dependent carbide insertion that occurs concomitant with the insertion of a 9th sulfur and the rearrangement/coupling of two [4Fe-4S] clusters into a [8Fe-9S-C] cluster, the precursor to the M-cluster.</text>
</comment>
<dbReference type="SFLD" id="SFLDG01068">
    <property type="entry name" value="FeMo_cofactor_biosynthesis_pro"/>
    <property type="match status" value="1"/>
</dbReference>
<dbReference type="InterPro" id="IPR007197">
    <property type="entry name" value="rSAM"/>
</dbReference>
<dbReference type="EMBL" id="RKRE01000001">
    <property type="protein sequence ID" value="RPF49783.1"/>
    <property type="molecule type" value="Genomic_DNA"/>
</dbReference>
<keyword evidence="8" id="KW-0479">Metal-binding</keyword>
<sequence>MEAFAVTEHPCFFREAARRYGRLHLPVAPACNMECRYCSREYDCPNESRPGVTSQLLTPEEAAARVAEVVKKDPRIRVVGIAGPGDPLANTATLETLRLVHARFPQLIKCVSTNGLLLADYVLQLKAFGVRTVTVTVNAVDPAVGAAIYAGVRWRGAVYRGMEAAALIWSRQAAGIIEAMRAGLRVKVNAVFVPGVNGHHLPAVARAVAALGVHMMNIMPLIPLAGFAHLAPPSPKEIAFVRTVCRQYVPQMDWCRQCRADAVGLLHAADAGKHAYCVT</sequence>
<comment type="cofactor">
    <cofactor evidence="1">
        <name>[4Fe-4S] cluster</name>
        <dbReference type="ChEBI" id="CHEBI:49883"/>
    </cofactor>
</comment>
<dbReference type="Gene3D" id="3.20.20.70">
    <property type="entry name" value="Aldolase class I"/>
    <property type="match status" value="1"/>
</dbReference>
<comment type="pathway">
    <text evidence="3">Cofactor biosynthesis; Fe-Mo cofactor biosynthesis.</text>
</comment>
<dbReference type="Proteomes" id="UP000282654">
    <property type="component" value="Unassembled WGS sequence"/>
</dbReference>
<protein>
    <recommendedName>
        <fullName evidence="5">FeMo cofactor biosynthesis protein NifB</fullName>
    </recommendedName>
    <alternativeName>
        <fullName evidence="14">Nitrogenase cofactor maturase NifB</fullName>
    </alternativeName>
    <alternativeName>
        <fullName evidence="13">Radical SAM assemblase NifB</fullName>
    </alternativeName>
</protein>
<keyword evidence="17" id="KW-1185">Reference proteome</keyword>
<comment type="caution">
    <text evidence="16">The sequence shown here is derived from an EMBL/GenBank/DDBJ whole genome shotgun (WGS) entry which is preliminary data.</text>
</comment>
<feature type="domain" description="Radical SAM core" evidence="15">
    <location>
        <begin position="17"/>
        <end position="256"/>
    </location>
</feature>
<evidence type="ECO:0000313" key="17">
    <source>
        <dbReference type="Proteomes" id="UP000282654"/>
    </source>
</evidence>
<dbReference type="GO" id="GO:0051539">
    <property type="term" value="F:4 iron, 4 sulfur cluster binding"/>
    <property type="evidence" value="ECO:0007669"/>
    <property type="project" value="UniProtKB-KW"/>
</dbReference>
<dbReference type="SMART" id="SM00729">
    <property type="entry name" value="Elp3"/>
    <property type="match status" value="1"/>
</dbReference>
<evidence type="ECO:0000256" key="6">
    <source>
        <dbReference type="ARBA" id="ARBA00022485"/>
    </source>
</evidence>
<dbReference type="CDD" id="cd01335">
    <property type="entry name" value="Radical_SAM"/>
    <property type="match status" value="1"/>
</dbReference>
<evidence type="ECO:0000313" key="16">
    <source>
        <dbReference type="EMBL" id="RPF49783.1"/>
    </source>
</evidence>
<evidence type="ECO:0000256" key="5">
    <source>
        <dbReference type="ARBA" id="ARBA00021702"/>
    </source>
</evidence>
<dbReference type="UniPathway" id="UPA00782"/>
<evidence type="ECO:0000256" key="2">
    <source>
        <dbReference type="ARBA" id="ARBA00003522"/>
    </source>
</evidence>
<proteinExistence type="inferred from homology"/>
<dbReference type="SFLD" id="SFLDG01067">
    <property type="entry name" value="SPASM/twitch_domain_containing"/>
    <property type="match status" value="1"/>
</dbReference>
<dbReference type="AlphaFoldDB" id="A0A3N5AY00"/>
<evidence type="ECO:0000256" key="9">
    <source>
        <dbReference type="ARBA" id="ARBA00023004"/>
    </source>
</evidence>
<keyword evidence="6" id="KW-0004">4Fe-4S</keyword>
<dbReference type="PROSITE" id="PS51918">
    <property type="entry name" value="RADICAL_SAM"/>
    <property type="match status" value="1"/>
</dbReference>
<evidence type="ECO:0000256" key="14">
    <source>
        <dbReference type="ARBA" id="ARBA00032102"/>
    </source>
</evidence>
<dbReference type="SFLD" id="SFLDF00281">
    <property type="entry name" value="FeMo_cofactor_biosynthesis_pro"/>
    <property type="match status" value="1"/>
</dbReference>
<evidence type="ECO:0000259" key="15">
    <source>
        <dbReference type="PROSITE" id="PS51918"/>
    </source>
</evidence>
<name>A0A3N5AY00_9THEO</name>
<evidence type="ECO:0000256" key="8">
    <source>
        <dbReference type="ARBA" id="ARBA00022723"/>
    </source>
</evidence>
<organism evidence="16 17">
    <name type="scientific">Thermodesulfitimonas autotrophica</name>
    <dbReference type="NCBI Taxonomy" id="1894989"/>
    <lineage>
        <taxon>Bacteria</taxon>
        <taxon>Bacillati</taxon>
        <taxon>Bacillota</taxon>
        <taxon>Clostridia</taxon>
        <taxon>Thermoanaerobacterales</taxon>
        <taxon>Thermoanaerobacteraceae</taxon>
        <taxon>Thermodesulfitimonas</taxon>
    </lineage>
</organism>
<evidence type="ECO:0000256" key="10">
    <source>
        <dbReference type="ARBA" id="ARBA00023014"/>
    </source>
</evidence>
<evidence type="ECO:0000256" key="11">
    <source>
        <dbReference type="ARBA" id="ARBA00023231"/>
    </source>
</evidence>
<dbReference type="GO" id="GO:0046872">
    <property type="term" value="F:metal ion binding"/>
    <property type="evidence" value="ECO:0007669"/>
    <property type="project" value="UniProtKB-KW"/>
</dbReference>
<evidence type="ECO:0000256" key="13">
    <source>
        <dbReference type="ARBA" id="ARBA00030926"/>
    </source>
</evidence>
<evidence type="ECO:0000256" key="3">
    <source>
        <dbReference type="ARBA" id="ARBA00005155"/>
    </source>
</evidence>
<dbReference type="PANTHER" id="PTHR43787:SF13">
    <property type="entry name" value="FEMO COFACTOR BIOSYNTHESIS PROTEIN NIFB"/>
    <property type="match status" value="1"/>
</dbReference>
<dbReference type="SFLD" id="SFLDS00029">
    <property type="entry name" value="Radical_SAM"/>
    <property type="match status" value="1"/>
</dbReference>
<keyword evidence="9" id="KW-0408">Iron</keyword>
<dbReference type="Pfam" id="PF04055">
    <property type="entry name" value="Radical_SAM"/>
    <property type="match status" value="1"/>
</dbReference>
<accession>A0A3N5AY00</accession>
<dbReference type="OrthoDB" id="9764725at2"/>